<dbReference type="InterPro" id="IPR003838">
    <property type="entry name" value="ABC3_permease_C"/>
</dbReference>
<comment type="subcellular location">
    <subcellularLocation>
        <location evidence="1">Cell membrane</location>
        <topology evidence="1">Multi-pass membrane protein</topology>
    </subcellularLocation>
</comment>
<keyword evidence="4 7" id="KW-1133">Transmembrane helix</keyword>
<dbReference type="Pfam" id="PF02687">
    <property type="entry name" value="FtsX"/>
    <property type="match status" value="1"/>
</dbReference>
<gene>
    <name evidence="10" type="ORF">SAMN03080617_02657</name>
</gene>
<keyword evidence="2" id="KW-1003">Cell membrane</keyword>
<organism evidence="10 11">
    <name type="scientific">Algoriphagus alkaliphilus</name>
    <dbReference type="NCBI Taxonomy" id="279824"/>
    <lineage>
        <taxon>Bacteria</taxon>
        <taxon>Pseudomonadati</taxon>
        <taxon>Bacteroidota</taxon>
        <taxon>Cytophagia</taxon>
        <taxon>Cytophagales</taxon>
        <taxon>Cyclobacteriaceae</taxon>
        <taxon>Algoriphagus</taxon>
    </lineage>
</organism>
<dbReference type="InterPro" id="IPR025857">
    <property type="entry name" value="MacB_PCD"/>
</dbReference>
<protein>
    <submittedName>
        <fullName evidence="10">Putative ABC transport system permease protein</fullName>
    </submittedName>
</protein>
<evidence type="ECO:0000256" key="3">
    <source>
        <dbReference type="ARBA" id="ARBA00022692"/>
    </source>
</evidence>
<keyword evidence="5 7" id="KW-0472">Membrane</keyword>
<evidence type="ECO:0000256" key="6">
    <source>
        <dbReference type="ARBA" id="ARBA00038076"/>
    </source>
</evidence>
<dbReference type="GO" id="GO:0022857">
    <property type="term" value="F:transmembrane transporter activity"/>
    <property type="evidence" value="ECO:0007669"/>
    <property type="project" value="TreeGrafter"/>
</dbReference>
<dbReference type="AlphaFoldDB" id="A0A1G5YNC3"/>
<keyword evidence="11" id="KW-1185">Reference proteome</keyword>
<feature type="transmembrane region" description="Helical" evidence="7">
    <location>
        <begin position="289"/>
        <end position="314"/>
    </location>
</feature>
<evidence type="ECO:0000256" key="2">
    <source>
        <dbReference type="ARBA" id="ARBA00022475"/>
    </source>
</evidence>
<dbReference type="RefSeq" id="WP_092730725.1">
    <property type="nucleotide sequence ID" value="NZ_FMXE01000018.1"/>
</dbReference>
<feature type="transmembrane region" description="Helical" evidence="7">
    <location>
        <begin position="377"/>
        <end position="397"/>
    </location>
</feature>
<evidence type="ECO:0000313" key="10">
    <source>
        <dbReference type="EMBL" id="SDA83487.1"/>
    </source>
</evidence>
<proteinExistence type="inferred from homology"/>
<evidence type="ECO:0000313" key="11">
    <source>
        <dbReference type="Proteomes" id="UP000198756"/>
    </source>
</evidence>
<sequence>MNLIENIREALNSVKVHLLRTVLTGAIIAIGISSLVGMLTAIDGIKAQIAESFAGLGANSFDIRNKGFSGGRVVQDGKTEKNYPSVTFREAQKFKEDYSAIGISTVFNVVSGAAEVKRGSKKTNPNTRIRGGDENYLSIKAMKLTKGRNFSNMEIRYGNSVAIIGREIEELLFEPGEDPINQKITFLGRPYTVVGVLDKQGGVGQDQGADRQILIPIENASRLDKRGTFNYRITGVASDPGKLDYEMGQAIGIMRKVRQDRVGQEDSFELTKSESVAESLEEVAGYLRIGGFGIGFITLLGASIGLMNIMLVSVTERTREIGIRKALGATPLRIRQQFLIEAIVICMIGGIFGMLLGIGIGNLIANFIGPGGFLIPWLWMIISFVICIIVGLLAGYIPAYKASKLDPIESLRYE</sequence>
<evidence type="ECO:0000256" key="7">
    <source>
        <dbReference type="SAM" id="Phobius"/>
    </source>
</evidence>
<dbReference type="PANTHER" id="PTHR30572:SF4">
    <property type="entry name" value="ABC TRANSPORTER PERMEASE YTRF"/>
    <property type="match status" value="1"/>
</dbReference>
<dbReference type="STRING" id="279824.SAMN03080617_02657"/>
<name>A0A1G5YNC3_9BACT</name>
<dbReference type="GO" id="GO:0005886">
    <property type="term" value="C:plasma membrane"/>
    <property type="evidence" value="ECO:0007669"/>
    <property type="project" value="UniProtKB-SubCell"/>
</dbReference>
<feature type="domain" description="MacB-like periplasmic core" evidence="9">
    <location>
        <begin position="21"/>
        <end position="227"/>
    </location>
</feature>
<dbReference type="InterPro" id="IPR050250">
    <property type="entry name" value="Macrolide_Exporter_MacB"/>
</dbReference>
<dbReference type="OrthoDB" id="9770036at2"/>
<evidence type="ECO:0000259" key="9">
    <source>
        <dbReference type="Pfam" id="PF12704"/>
    </source>
</evidence>
<dbReference type="Pfam" id="PF12704">
    <property type="entry name" value="MacB_PCD"/>
    <property type="match status" value="1"/>
</dbReference>
<feature type="domain" description="ABC3 transporter permease C-terminal" evidence="8">
    <location>
        <begin position="294"/>
        <end position="407"/>
    </location>
</feature>
<feature type="transmembrane region" description="Helical" evidence="7">
    <location>
        <begin position="338"/>
        <end position="365"/>
    </location>
</feature>
<evidence type="ECO:0000256" key="5">
    <source>
        <dbReference type="ARBA" id="ARBA00023136"/>
    </source>
</evidence>
<dbReference type="EMBL" id="FMXE01000018">
    <property type="protein sequence ID" value="SDA83487.1"/>
    <property type="molecule type" value="Genomic_DNA"/>
</dbReference>
<feature type="transmembrane region" description="Helical" evidence="7">
    <location>
        <begin position="21"/>
        <end position="42"/>
    </location>
</feature>
<accession>A0A1G5YNC3</accession>
<comment type="similarity">
    <text evidence="6">Belongs to the ABC-4 integral membrane protein family.</text>
</comment>
<reference evidence="11" key="1">
    <citation type="submission" date="2016-10" db="EMBL/GenBank/DDBJ databases">
        <authorList>
            <person name="Varghese N."/>
            <person name="Submissions S."/>
        </authorList>
    </citation>
    <scope>NUCLEOTIDE SEQUENCE [LARGE SCALE GENOMIC DNA]</scope>
    <source>
        <strain evidence="11">DSM 22703</strain>
    </source>
</reference>
<dbReference type="Proteomes" id="UP000198756">
    <property type="component" value="Unassembled WGS sequence"/>
</dbReference>
<evidence type="ECO:0000259" key="8">
    <source>
        <dbReference type="Pfam" id="PF02687"/>
    </source>
</evidence>
<keyword evidence="3 7" id="KW-0812">Transmembrane</keyword>
<evidence type="ECO:0000256" key="4">
    <source>
        <dbReference type="ARBA" id="ARBA00022989"/>
    </source>
</evidence>
<evidence type="ECO:0000256" key="1">
    <source>
        <dbReference type="ARBA" id="ARBA00004651"/>
    </source>
</evidence>
<dbReference type="PANTHER" id="PTHR30572">
    <property type="entry name" value="MEMBRANE COMPONENT OF TRANSPORTER-RELATED"/>
    <property type="match status" value="1"/>
</dbReference>